<accession>A0A841C253</accession>
<evidence type="ECO:0000256" key="1">
    <source>
        <dbReference type="SAM" id="Coils"/>
    </source>
</evidence>
<dbReference type="SUPFAM" id="SSF52833">
    <property type="entry name" value="Thioredoxin-like"/>
    <property type="match status" value="1"/>
</dbReference>
<dbReference type="Pfam" id="PF05988">
    <property type="entry name" value="DUF899"/>
    <property type="match status" value="1"/>
</dbReference>
<dbReference type="InterPro" id="IPR036249">
    <property type="entry name" value="Thioredoxin-like_sf"/>
</dbReference>
<evidence type="ECO:0000313" key="3">
    <source>
        <dbReference type="Proteomes" id="UP000587527"/>
    </source>
</evidence>
<name>A0A841C253_9ACTN</name>
<comment type="caution">
    <text evidence="2">The sequence shown here is derived from an EMBL/GenBank/DDBJ whole genome shotgun (WGS) entry which is preliminary data.</text>
</comment>
<feature type="coiled-coil region" evidence="1">
    <location>
        <begin position="19"/>
        <end position="46"/>
    </location>
</feature>
<dbReference type="InterPro" id="IPR010296">
    <property type="entry name" value="DUF899_thioredox"/>
</dbReference>
<gene>
    <name evidence="2" type="ORF">F4553_007272</name>
</gene>
<dbReference type="Proteomes" id="UP000587527">
    <property type="component" value="Unassembled WGS sequence"/>
</dbReference>
<dbReference type="EMBL" id="JACHMN010000003">
    <property type="protein sequence ID" value="MBB5873838.1"/>
    <property type="molecule type" value="Genomic_DNA"/>
</dbReference>
<evidence type="ECO:0000313" key="2">
    <source>
        <dbReference type="EMBL" id="MBB5873838.1"/>
    </source>
</evidence>
<organism evidence="2 3">
    <name type="scientific">Allocatelliglobosispora scoriae</name>
    <dbReference type="NCBI Taxonomy" id="643052"/>
    <lineage>
        <taxon>Bacteria</taxon>
        <taxon>Bacillati</taxon>
        <taxon>Actinomycetota</taxon>
        <taxon>Actinomycetes</taxon>
        <taxon>Micromonosporales</taxon>
        <taxon>Micromonosporaceae</taxon>
        <taxon>Allocatelliglobosispora</taxon>
    </lineage>
</organism>
<keyword evidence="3" id="KW-1185">Reference proteome</keyword>
<reference evidence="2 3" key="1">
    <citation type="submission" date="2020-08" db="EMBL/GenBank/DDBJ databases">
        <title>Sequencing the genomes of 1000 actinobacteria strains.</title>
        <authorList>
            <person name="Klenk H.-P."/>
        </authorList>
    </citation>
    <scope>NUCLEOTIDE SEQUENCE [LARGE SCALE GENOMIC DNA]</scope>
    <source>
        <strain evidence="2 3">DSM 45362</strain>
    </source>
</reference>
<protein>
    <submittedName>
        <fullName evidence="2">Putative dithiol-disulfide oxidoreductase (DUF899 family)</fullName>
    </submittedName>
</protein>
<dbReference type="RefSeq" id="WP_184845457.1">
    <property type="nucleotide sequence ID" value="NZ_JACHMN010000003.1"/>
</dbReference>
<proteinExistence type="predicted"/>
<dbReference type="AlphaFoldDB" id="A0A841C253"/>
<sequence>MENTAVVSREEWLAARLDLLEKEKELTRLRDELNAARRELPAVKVETDYVFDGPNGDTRLIDLFAGRSQLIIYHFMFDPAWEEGCTSCSFFVDHLAPLGHLHQRDTSLVAVSRAPFAKIQAFKARMGWDFPWLSSYGTSFNYDFGVTMDPAVTPVNYNYQDLATLQAKGFFYHEAGEQHGISVFTRDGDAVLHTYSTYGRGPEMPLGTYHLLDLTPLGRQEQGTEIGRFLHHDKYPAAPDYPAPATAPKTLTLVGEAHSHDSGGGCNCHS</sequence>
<keyword evidence="1" id="KW-0175">Coiled coil</keyword>